<proteinExistence type="predicted"/>
<accession>A0AAE3P4D3</accession>
<dbReference type="Proteomes" id="UP001144110">
    <property type="component" value="Unassembled WGS sequence"/>
</dbReference>
<evidence type="ECO:0000313" key="3">
    <source>
        <dbReference type="Proteomes" id="UP001144110"/>
    </source>
</evidence>
<dbReference type="AlphaFoldDB" id="A0AAE3P4D3"/>
<dbReference type="InterPro" id="IPR046537">
    <property type="entry name" value="DUF6602"/>
</dbReference>
<organism evidence="2 3">
    <name type="scientific">Candidatus Thermodesulfobacterium syntrophicum</name>
    <dbReference type="NCBI Taxonomy" id="3060442"/>
    <lineage>
        <taxon>Bacteria</taxon>
        <taxon>Pseudomonadati</taxon>
        <taxon>Thermodesulfobacteriota</taxon>
        <taxon>Thermodesulfobacteria</taxon>
        <taxon>Thermodesulfobacteriales</taxon>
        <taxon>Thermodesulfobacteriaceae</taxon>
        <taxon>Thermodesulfobacterium</taxon>
    </lineage>
</organism>
<dbReference type="Pfam" id="PF20247">
    <property type="entry name" value="DUF6602"/>
    <property type="match status" value="1"/>
</dbReference>
<evidence type="ECO:0000313" key="2">
    <source>
        <dbReference type="EMBL" id="MDF2953058.1"/>
    </source>
</evidence>
<evidence type="ECO:0000259" key="1">
    <source>
        <dbReference type="Pfam" id="PF20247"/>
    </source>
</evidence>
<gene>
    <name evidence="2" type="ORF">OD816_000303</name>
</gene>
<feature type="domain" description="DUF6602" evidence="1">
    <location>
        <begin position="39"/>
        <end position="144"/>
    </location>
</feature>
<protein>
    <recommendedName>
        <fullName evidence="1">DUF6602 domain-containing protein</fullName>
    </recommendedName>
</protein>
<sequence>MSCSERIGTQGWKQFLAAKQEMLYQYDLAKIYTEAHSVKVAHGKVAEAIFRKWLSEFLPKRFGVTSGRIISPAFKDDKKAPHYDVIIYDQLCSPVLWIEEIPDFSAQGKIRALPVEYVYAVIEVKANLTPKTASDAVKKLEELQPLLQKVDKLEERYKKYFPPNFCSAIVFFELKKDFEFNPKIFNNLIPEKLPRGYIGGLILKGEGLDINNTGRFHVLESKTPIQTTVGRDKESLLKGSPLSDSFKRKEEEYICLFLNWSPANFSMFAFDLIAILNGTFKPGYISSYYGLSYLNPERNKR</sequence>
<dbReference type="CDD" id="cd21173">
    <property type="entry name" value="NucC-like"/>
    <property type="match status" value="1"/>
</dbReference>
<dbReference type="EMBL" id="JAPHEG010000001">
    <property type="protein sequence ID" value="MDF2953058.1"/>
    <property type="molecule type" value="Genomic_DNA"/>
</dbReference>
<comment type="caution">
    <text evidence="2">The sequence shown here is derived from an EMBL/GenBank/DDBJ whole genome shotgun (WGS) entry which is preliminary data.</text>
</comment>
<reference evidence="2" key="1">
    <citation type="submission" date="2022-11" db="EMBL/GenBank/DDBJ databases">
        <title>Candidatus Alkanophaga archaea from heated hydrothermal vent sediment oxidize petroleum alkanes.</title>
        <authorList>
            <person name="Zehnle H."/>
            <person name="Laso-Perez R."/>
            <person name="Lipp J."/>
            <person name="Teske A."/>
            <person name="Wegener G."/>
        </authorList>
    </citation>
    <scope>NUCLEOTIDE SEQUENCE</scope>
    <source>
        <strain evidence="2">MCA70</strain>
    </source>
</reference>
<name>A0AAE3P4D3_9BACT</name>